<evidence type="ECO:0000256" key="7">
    <source>
        <dbReference type="SAM" id="Phobius"/>
    </source>
</evidence>
<evidence type="ECO:0000313" key="9">
    <source>
        <dbReference type="EMBL" id="MDN4593954.1"/>
    </source>
</evidence>
<keyword evidence="10" id="KW-1185">Reference proteome</keyword>
<dbReference type="InterPro" id="IPR024449">
    <property type="entry name" value="Anti-sigma_RsgI_N"/>
</dbReference>
<evidence type="ECO:0000256" key="1">
    <source>
        <dbReference type="ARBA" id="ARBA00004162"/>
    </source>
</evidence>
<dbReference type="Proteomes" id="UP001174196">
    <property type="component" value="Unassembled WGS sequence"/>
</dbReference>
<keyword evidence="3 7" id="KW-0812">Transmembrane</keyword>
<comment type="subcellular location">
    <subcellularLocation>
        <location evidence="1">Cell membrane</location>
        <topology evidence="1">Single-pass membrane protein</topology>
    </subcellularLocation>
</comment>
<feature type="compositionally biased region" description="Polar residues" evidence="6">
    <location>
        <begin position="294"/>
        <end position="325"/>
    </location>
</feature>
<sequence length="413" mass="44539">MRKGIIMEVGSCNWVVMTSDGEFLHVPKQHHHAQPGDEVIVPDTHMNPVWRWGSIAFAMAALIAGIFLLLPWMIPSDTKAETYVYIDMNPSLELGINGRQEVVMVRPLNQSARQLMRGMDWQRQNIRKFVVSFIERARDRGYIRGKEGIVLSGVTDKGSVKPLLEQIRREIRHQPHLATALNVYTLPLPKELRDKAEGTGLSLGKYAVWLLAKREGAPISTTVVANASISQLMNQLKTVEPVLTDPPPEKQWKDWLQEPTPATQPGDHAPQNSGNTDEPPAQSEENLAPAGTESPPSDGSATDSPQTSDVENPSNSAADNGQTTAPAGDPESSPPNQNNTGAADNQGGQESSGGDGGQDQKDQQAKPNQPADSENDTDQDEGAHADQAEGAPSSSADSQSLPAMGFVAPIPLP</sequence>
<dbReference type="PROSITE" id="PS51849">
    <property type="entry name" value="RSGI_N"/>
    <property type="match status" value="1"/>
</dbReference>
<protein>
    <submittedName>
        <fullName evidence="9">Anti-sigma factor domain-containing protein</fullName>
    </submittedName>
</protein>
<dbReference type="RefSeq" id="WP_301238641.1">
    <property type="nucleotide sequence ID" value="NZ_JANRHH010000035.1"/>
</dbReference>
<reference evidence="9" key="1">
    <citation type="submission" date="2022-08" db="EMBL/GenBank/DDBJ databases">
        <title>Polycladomyces zharkentsis sp. nov., a novel thermophilic CMC and starch-degrading bacterium isolated from a geothermal spring in Kazakhstan.</title>
        <authorList>
            <person name="Mashzhan A."/>
            <person name="Kistaubaeva A."/>
            <person name="Javier-Lopez R."/>
            <person name="Birkeland N.-K."/>
        </authorList>
    </citation>
    <scope>NUCLEOTIDE SEQUENCE</scope>
    <source>
        <strain evidence="9">KSR 13</strain>
    </source>
</reference>
<feature type="compositionally biased region" description="Basic and acidic residues" evidence="6">
    <location>
        <begin position="247"/>
        <end position="256"/>
    </location>
</feature>
<dbReference type="EMBL" id="JANRHH010000035">
    <property type="protein sequence ID" value="MDN4593954.1"/>
    <property type="molecule type" value="Genomic_DNA"/>
</dbReference>
<keyword evidence="5 7" id="KW-0472">Membrane</keyword>
<dbReference type="Pfam" id="PF23750">
    <property type="entry name" value="RsgI_M"/>
    <property type="match status" value="1"/>
</dbReference>
<name>A0ABT8IP99_9BACL</name>
<accession>A0ABT8IP99</accession>
<keyword evidence="2" id="KW-1003">Cell membrane</keyword>
<keyword evidence="4 7" id="KW-1133">Transmembrane helix</keyword>
<dbReference type="InterPro" id="IPR055431">
    <property type="entry name" value="RsgI_M"/>
</dbReference>
<feature type="domain" description="RsgI N-terminal anti-sigma" evidence="8">
    <location>
        <begin position="2"/>
        <end position="50"/>
    </location>
</feature>
<evidence type="ECO:0000256" key="4">
    <source>
        <dbReference type="ARBA" id="ARBA00022989"/>
    </source>
</evidence>
<evidence type="ECO:0000256" key="2">
    <source>
        <dbReference type="ARBA" id="ARBA00022475"/>
    </source>
</evidence>
<proteinExistence type="predicted"/>
<evidence type="ECO:0000313" key="10">
    <source>
        <dbReference type="Proteomes" id="UP001174196"/>
    </source>
</evidence>
<evidence type="ECO:0000259" key="8">
    <source>
        <dbReference type="PROSITE" id="PS51849"/>
    </source>
</evidence>
<feature type="transmembrane region" description="Helical" evidence="7">
    <location>
        <begin position="55"/>
        <end position="74"/>
    </location>
</feature>
<feature type="compositionally biased region" description="Polar residues" evidence="6">
    <location>
        <begin position="392"/>
        <end position="401"/>
    </location>
</feature>
<dbReference type="Pfam" id="PF12791">
    <property type="entry name" value="RsgI_N"/>
    <property type="match status" value="1"/>
</dbReference>
<gene>
    <name evidence="9" type="ORF">NWF35_08570</name>
</gene>
<evidence type="ECO:0000256" key="6">
    <source>
        <dbReference type="SAM" id="MobiDB-lite"/>
    </source>
</evidence>
<comment type="caution">
    <text evidence="9">The sequence shown here is derived from an EMBL/GenBank/DDBJ whole genome shotgun (WGS) entry which is preliminary data.</text>
</comment>
<evidence type="ECO:0000256" key="3">
    <source>
        <dbReference type="ARBA" id="ARBA00022692"/>
    </source>
</evidence>
<feature type="compositionally biased region" description="Polar residues" evidence="6">
    <location>
        <begin position="334"/>
        <end position="343"/>
    </location>
</feature>
<organism evidence="9 10">
    <name type="scientific">Polycladomyces subterraneus</name>
    <dbReference type="NCBI Taxonomy" id="1016997"/>
    <lineage>
        <taxon>Bacteria</taxon>
        <taxon>Bacillati</taxon>
        <taxon>Bacillota</taxon>
        <taxon>Bacilli</taxon>
        <taxon>Bacillales</taxon>
        <taxon>Thermoactinomycetaceae</taxon>
        <taxon>Polycladomyces</taxon>
    </lineage>
</organism>
<feature type="region of interest" description="Disordered" evidence="6">
    <location>
        <begin position="241"/>
        <end position="413"/>
    </location>
</feature>
<evidence type="ECO:0000256" key="5">
    <source>
        <dbReference type="ARBA" id="ARBA00023136"/>
    </source>
</evidence>